<dbReference type="OrthoDB" id="5292463at2"/>
<accession>A0A328P3W6</accession>
<dbReference type="InterPro" id="IPR016830">
    <property type="entry name" value="UbiT"/>
</dbReference>
<dbReference type="GO" id="GO:0006744">
    <property type="term" value="P:ubiquinone biosynthetic process"/>
    <property type="evidence" value="ECO:0007669"/>
    <property type="project" value="UniProtKB-UniRule"/>
</dbReference>
<dbReference type="SUPFAM" id="SSF55718">
    <property type="entry name" value="SCP-like"/>
    <property type="match status" value="1"/>
</dbReference>
<dbReference type="Pfam" id="PF02036">
    <property type="entry name" value="SCP2"/>
    <property type="match status" value="1"/>
</dbReference>
<dbReference type="GO" id="GO:0004106">
    <property type="term" value="F:chorismate mutase activity"/>
    <property type="evidence" value="ECO:0007669"/>
    <property type="project" value="InterPro"/>
</dbReference>
<name>A0A328P3W6_9GAMM</name>
<dbReference type="PROSITE" id="PS51168">
    <property type="entry name" value="CHORISMATE_MUT_2"/>
    <property type="match status" value="1"/>
</dbReference>
<keyword evidence="1" id="KW-0831">Ubiquinone biosynthesis</keyword>
<dbReference type="EMBL" id="NFZS01000001">
    <property type="protein sequence ID" value="RAO76938.1"/>
    <property type="molecule type" value="Genomic_DNA"/>
</dbReference>
<dbReference type="AlphaFoldDB" id="A0A328P3W6"/>
<evidence type="ECO:0000256" key="1">
    <source>
        <dbReference type="HAMAP-Rule" id="MF_02231"/>
    </source>
</evidence>
<protein>
    <recommendedName>
        <fullName evidence="1">Ubiquinone biosynthesis accessory factor UbiT</fullName>
    </recommendedName>
</protein>
<comment type="function">
    <text evidence="1">Required for O(2)-independent ubiquinone (coenzyme Q) biosynthesis. Likely functions as an accessory factor.</text>
</comment>
<evidence type="ECO:0000259" key="2">
    <source>
        <dbReference type="PROSITE" id="PS51168"/>
    </source>
</evidence>
<dbReference type="Proteomes" id="UP000248926">
    <property type="component" value="Unassembled WGS sequence"/>
</dbReference>
<dbReference type="RefSeq" id="WP_111980999.1">
    <property type="nucleotide sequence ID" value="NZ_NFZS01000001.1"/>
</dbReference>
<dbReference type="Pfam" id="PF01817">
    <property type="entry name" value="CM_2"/>
    <property type="match status" value="1"/>
</dbReference>
<evidence type="ECO:0000313" key="4">
    <source>
        <dbReference type="Proteomes" id="UP000248926"/>
    </source>
</evidence>
<feature type="domain" description="Chorismate mutase" evidence="2">
    <location>
        <begin position="5"/>
        <end position="96"/>
    </location>
</feature>
<reference evidence="3 4" key="1">
    <citation type="journal article" date="2018" name="Genet. Mol. Biol.">
        <title>The genome sequence of Dyella jiangningensis FCAV SCS01 from a lignocellulose-decomposing microbial consortium metagenome reveals potential for biotechnological applications.</title>
        <authorList>
            <person name="Desiderato J.G."/>
            <person name="Alvarenga D.O."/>
            <person name="Constancio M.T.L."/>
            <person name="Alves L.M.C."/>
            <person name="Varani A.M."/>
        </authorList>
    </citation>
    <scope>NUCLEOTIDE SEQUENCE [LARGE SCALE GENOMIC DNA]</scope>
    <source>
        <strain evidence="3 4">FCAV SCS01</strain>
    </source>
</reference>
<evidence type="ECO:0000313" key="3">
    <source>
        <dbReference type="EMBL" id="RAO76938.1"/>
    </source>
</evidence>
<comment type="pathway">
    <text evidence="1">Cofactor biosynthesis; ubiquinone biosynthesis.</text>
</comment>
<dbReference type="Gene3D" id="1.20.59.10">
    <property type="entry name" value="Chorismate mutase"/>
    <property type="match status" value="1"/>
</dbReference>
<dbReference type="HAMAP" id="MF_02231">
    <property type="entry name" value="UbiT"/>
    <property type="match status" value="1"/>
</dbReference>
<dbReference type="GO" id="GO:0046417">
    <property type="term" value="P:chorismate metabolic process"/>
    <property type="evidence" value="ECO:0007669"/>
    <property type="project" value="InterPro"/>
</dbReference>
<comment type="similarity">
    <text evidence="1">Belongs to the UbiT family.</text>
</comment>
<dbReference type="InterPro" id="IPR036527">
    <property type="entry name" value="SCP2_sterol-bd_dom_sf"/>
</dbReference>
<keyword evidence="4" id="KW-1185">Reference proteome</keyword>
<sequence length="293" mass="32480">MLSLPRERWLLDRARGAIDGVDDGLILLLAARRRLVHIVAWLKARTGMTGRDPHREKYMHARAQTLASRVGVPDATVRTLVNLAIDDACMQQGIAGDVHGLDVGQGRVGMSRSMIPPMPISLAPSTLAPHLLRWMPPPRRVAPLVRAIPGRWQHALLEKAISRVLALPLRDGSLDFMKGRRLGIEVSDLGLRWVLTWADGALRVITDEPEASVRGSATDLLLLAGRREDADTLFFQRALVLTGDTELGLTARNLLERLPWEDVPLGLRIALHRGAGFARMAREAHRERFDGSY</sequence>
<proteinExistence type="inferred from homology"/>
<dbReference type="InterPro" id="IPR036263">
    <property type="entry name" value="Chorismate_II_sf"/>
</dbReference>
<dbReference type="SMART" id="SM00830">
    <property type="entry name" value="CM_2"/>
    <property type="match status" value="1"/>
</dbReference>
<gene>
    <name evidence="1" type="primary">ubiT</name>
    <name evidence="3" type="ORF">CA260_03230</name>
</gene>
<organism evidence="3 4">
    <name type="scientific">Dyella jiangningensis</name>
    <dbReference type="NCBI Taxonomy" id="1379159"/>
    <lineage>
        <taxon>Bacteria</taxon>
        <taxon>Pseudomonadati</taxon>
        <taxon>Pseudomonadota</taxon>
        <taxon>Gammaproteobacteria</taxon>
        <taxon>Lysobacterales</taxon>
        <taxon>Rhodanobacteraceae</taxon>
        <taxon>Dyella</taxon>
    </lineage>
</organism>
<dbReference type="InterPro" id="IPR002701">
    <property type="entry name" value="CM_II_prokaryot"/>
</dbReference>
<dbReference type="SUPFAM" id="SSF48600">
    <property type="entry name" value="Chorismate mutase II"/>
    <property type="match status" value="1"/>
</dbReference>
<dbReference type="UniPathway" id="UPA00232"/>
<dbReference type="InterPro" id="IPR036979">
    <property type="entry name" value="CM_dom_sf"/>
</dbReference>
<dbReference type="InterPro" id="IPR003033">
    <property type="entry name" value="SCP2_sterol-bd_dom"/>
</dbReference>
<comment type="caution">
    <text evidence="3">The sequence shown here is derived from an EMBL/GenBank/DDBJ whole genome shotgun (WGS) entry which is preliminary data.</text>
</comment>